<evidence type="ECO:0000313" key="3">
    <source>
        <dbReference type="Proteomes" id="UP001154078"/>
    </source>
</evidence>
<evidence type="ECO:0000313" key="2">
    <source>
        <dbReference type="EMBL" id="CAH0562981.1"/>
    </source>
</evidence>
<reference evidence="2" key="1">
    <citation type="submission" date="2021-12" db="EMBL/GenBank/DDBJ databases">
        <authorList>
            <person name="King R."/>
        </authorList>
    </citation>
    <scope>NUCLEOTIDE SEQUENCE</scope>
</reference>
<dbReference type="PANTHER" id="PTHR37162">
    <property type="entry name" value="HAT FAMILY DIMERISATION DOMAINCONTAINING PROTEIN-RELATED"/>
    <property type="match status" value="1"/>
</dbReference>
<evidence type="ECO:0000256" key="1">
    <source>
        <dbReference type="SAM" id="MobiDB-lite"/>
    </source>
</evidence>
<dbReference type="AlphaFoldDB" id="A0A9P0BGN9"/>
<dbReference type="InterPro" id="IPR012337">
    <property type="entry name" value="RNaseH-like_sf"/>
</dbReference>
<dbReference type="PANTHER" id="PTHR37162:SF1">
    <property type="entry name" value="BED-TYPE DOMAIN-CONTAINING PROTEIN"/>
    <property type="match status" value="1"/>
</dbReference>
<protein>
    <submittedName>
        <fullName evidence="2">Uncharacterized protein</fullName>
    </submittedName>
</protein>
<organism evidence="2 3">
    <name type="scientific">Brassicogethes aeneus</name>
    <name type="common">Rape pollen beetle</name>
    <name type="synonym">Meligethes aeneus</name>
    <dbReference type="NCBI Taxonomy" id="1431903"/>
    <lineage>
        <taxon>Eukaryota</taxon>
        <taxon>Metazoa</taxon>
        <taxon>Ecdysozoa</taxon>
        <taxon>Arthropoda</taxon>
        <taxon>Hexapoda</taxon>
        <taxon>Insecta</taxon>
        <taxon>Pterygota</taxon>
        <taxon>Neoptera</taxon>
        <taxon>Endopterygota</taxon>
        <taxon>Coleoptera</taxon>
        <taxon>Polyphaga</taxon>
        <taxon>Cucujiformia</taxon>
        <taxon>Nitidulidae</taxon>
        <taxon>Meligethinae</taxon>
        <taxon>Brassicogethes</taxon>
    </lineage>
</organism>
<dbReference type="SUPFAM" id="SSF53098">
    <property type="entry name" value="Ribonuclease H-like"/>
    <property type="match status" value="1"/>
</dbReference>
<dbReference type="OrthoDB" id="10033706at2759"/>
<name>A0A9P0BGN9_BRAAE</name>
<proteinExistence type="predicted"/>
<dbReference type="EMBL" id="OV121139">
    <property type="protein sequence ID" value="CAH0562981.1"/>
    <property type="molecule type" value="Genomic_DNA"/>
</dbReference>
<feature type="region of interest" description="Disordered" evidence="1">
    <location>
        <begin position="376"/>
        <end position="412"/>
    </location>
</feature>
<keyword evidence="3" id="KW-1185">Reference proteome</keyword>
<gene>
    <name evidence="2" type="ORF">MELIAE_LOCUS11988</name>
</gene>
<dbReference type="Proteomes" id="UP001154078">
    <property type="component" value="Chromosome 8"/>
</dbReference>
<sequence length="497" mass="56663">MSDSGSSQERLSPPKKKKLKYHTSFDGSWLNDPLFSAWLKKRDDFTAECKLCRTDISVKYEGKRALVVHSEAPLSQEILTSELQESTYFSLGTDSSNKGNLKMFPVTVQWFSLKDGLKQGLLDFYQDPAETSEAIKTHLCKVLQENGFSWASVSSLSADNASVNYGIHNSVFQKLKIENPNILKANCKCHILHNCNKYALKALQFDVESLVLKDYSEFSAFAKRTAKLKEFFDFAHLEYKSILRHVPTRWLSLLPALDRLLLNWPILREYFLNEGKDDCAEIIWKAFKLYTKLHLNRDVSSELCDNEVKEGDGLMREIELLNQLVSEMKDKNDILKQSNRLLVEKCEYLNKPNNVIPEQKMSTKNDKSYAATAKKNLNLNLPPHPTNVRSEKSQDPITPNVKHPNLSNGSKQTFNQLQSNNASTSKQISKIPSKKLGTNTNSNSKLQGVAKKAWIYLYRIQRCSTADDVLDHVKSKNEFKDADITVKELPTESTQHK</sequence>
<accession>A0A9P0BGN9</accession>